<dbReference type="PANTHER" id="PTHR47150">
    <property type="entry name" value="OS12G0169200 PROTEIN"/>
    <property type="match status" value="1"/>
</dbReference>
<dbReference type="EMBL" id="JAANIT010003395">
    <property type="protein sequence ID" value="KAG1534202.1"/>
    <property type="molecule type" value="Genomic_DNA"/>
</dbReference>
<dbReference type="PANTHER" id="PTHR47150:SF7">
    <property type="entry name" value="NUCLEASE"/>
    <property type="match status" value="1"/>
</dbReference>
<dbReference type="AlphaFoldDB" id="A0A9P6XWR2"/>
<evidence type="ECO:0000313" key="1">
    <source>
        <dbReference type="EMBL" id="KAG1534202.1"/>
    </source>
</evidence>
<sequence length="123" mass="14895">MSNLQDLLKSDSEDELTRYYDGNRKRQKCEENEEDDIATFLAIDIITEEFSSWQEKRRGGSVVGRRVIPRDPLEGHTRLMMDYFGENARYPAHVFRRRFRTRRELFMRTLKAVEEKNDYLRQR</sequence>
<protein>
    <submittedName>
        <fullName evidence="1">Uncharacterized protein</fullName>
    </submittedName>
</protein>
<comment type="caution">
    <text evidence="1">The sequence shown here is derived from an EMBL/GenBank/DDBJ whole genome shotgun (WGS) entry which is preliminary data.</text>
</comment>
<name>A0A9P6XWR2_RHIOR</name>
<proteinExistence type="predicted"/>
<dbReference type="Proteomes" id="UP000717996">
    <property type="component" value="Unassembled WGS sequence"/>
</dbReference>
<gene>
    <name evidence="1" type="ORF">G6F51_012230</name>
</gene>
<accession>A0A9P6XWR2</accession>
<organism evidence="1 2">
    <name type="scientific">Rhizopus oryzae</name>
    <name type="common">Mucormycosis agent</name>
    <name type="synonym">Rhizopus arrhizus var. delemar</name>
    <dbReference type="NCBI Taxonomy" id="64495"/>
    <lineage>
        <taxon>Eukaryota</taxon>
        <taxon>Fungi</taxon>
        <taxon>Fungi incertae sedis</taxon>
        <taxon>Mucoromycota</taxon>
        <taxon>Mucoromycotina</taxon>
        <taxon>Mucoromycetes</taxon>
        <taxon>Mucorales</taxon>
        <taxon>Mucorineae</taxon>
        <taxon>Rhizopodaceae</taxon>
        <taxon>Rhizopus</taxon>
    </lineage>
</organism>
<reference evidence="1" key="1">
    <citation type="journal article" date="2020" name="Microb. Genom.">
        <title>Genetic diversity of clinical and environmental Mucorales isolates obtained from an investigation of mucormycosis cases among solid organ transplant recipients.</title>
        <authorList>
            <person name="Nguyen M.H."/>
            <person name="Kaul D."/>
            <person name="Muto C."/>
            <person name="Cheng S.J."/>
            <person name="Richter R.A."/>
            <person name="Bruno V.M."/>
            <person name="Liu G."/>
            <person name="Beyhan S."/>
            <person name="Sundermann A.J."/>
            <person name="Mounaud S."/>
            <person name="Pasculle A.W."/>
            <person name="Nierman W.C."/>
            <person name="Driscoll E."/>
            <person name="Cumbie R."/>
            <person name="Clancy C.J."/>
            <person name="Dupont C.L."/>
        </authorList>
    </citation>
    <scope>NUCLEOTIDE SEQUENCE</scope>
    <source>
        <strain evidence="1">GL16</strain>
    </source>
</reference>
<evidence type="ECO:0000313" key="2">
    <source>
        <dbReference type="Proteomes" id="UP000717996"/>
    </source>
</evidence>